<dbReference type="NCBIfam" id="TIGR00492">
    <property type="entry name" value="alr"/>
    <property type="match status" value="1"/>
</dbReference>
<dbReference type="Pfam" id="PF01168">
    <property type="entry name" value="Ala_racemase_N"/>
    <property type="match status" value="1"/>
</dbReference>
<feature type="active site" description="Proton acceptor; specific for L-alanine" evidence="9">
    <location>
        <position position="255"/>
    </location>
</feature>
<accession>A0A327WV06</accession>
<protein>
    <recommendedName>
        <fullName evidence="5 9">Alanine racemase</fullName>
        <ecNumber evidence="5 9">5.1.1.1</ecNumber>
    </recommendedName>
</protein>
<comment type="catalytic activity">
    <reaction evidence="1 9">
        <text>L-alanine = D-alanine</text>
        <dbReference type="Rhea" id="RHEA:20249"/>
        <dbReference type="ChEBI" id="CHEBI:57416"/>
        <dbReference type="ChEBI" id="CHEBI:57972"/>
        <dbReference type="EC" id="5.1.1.1"/>
    </reaction>
</comment>
<evidence type="ECO:0000313" key="15">
    <source>
        <dbReference type="Proteomes" id="UP000249203"/>
    </source>
</evidence>
<evidence type="ECO:0000256" key="6">
    <source>
        <dbReference type="ARBA" id="ARBA00022898"/>
    </source>
</evidence>
<evidence type="ECO:0000256" key="9">
    <source>
        <dbReference type="HAMAP-Rule" id="MF_01201"/>
    </source>
</evidence>
<dbReference type="Proteomes" id="UP000249203">
    <property type="component" value="Unassembled WGS sequence"/>
</dbReference>
<dbReference type="OrthoDB" id="9813814at2"/>
<evidence type="ECO:0000256" key="1">
    <source>
        <dbReference type="ARBA" id="ARBA00000316"/>
    </source>
</evidence>
<reference evidence="13 15" key="2">
    <citation type="submission" date="2018-06" db="EMBL/GenBank/DDBJ databases">
        <title>Genomic Encyclopedia of Type Strains, Phase III (KMG-III): the genomes of soil and plant-associated and newly described type strains.</title>
        <authorList>
            <person name="Whitman W."/>
        </authorList>
    </citation>
    <scope>NUCLEOTIDE SEQUENCE [LARGE SCALE GENOMIC DNA]</scope>
    <source>
        <strain evidence="13 15">CGMCC 1.15366</strain>
    </source>
</reference>
<dbReference type="FunFam" id="2.40.37.10:FF:000002">
    <property type="entry name" value="Alanine racemase"/>
    <property type="match status" value="1"/>
</dbReference>
<dbReference type="EC" id="5.1.1.1" evidence="5 9"/>
<dbReference type="PANTHER" id="PTHR30511:SF4">
    <property type="entry name" value="ALANINE RACEMASE, BIOSYNTHETIC"/>
    <property type="match status" value="1"/>
</dbReference>
<dbReference type="InterPro" id="IPR029066">
    <property type="entry name" value="PLP-binding_barrel"/>
</dbReference>
<dbReference type="CDD" id="cd06827">
    <property type="entry name" value="PLPDE_III_AR_proteobact"/>
    <property type="match status" value="1"/>
</dbReference>
<keyword evidence="7 9" id="KW-0413">Isomerase</keyword>
<dbReference type="PANTHER" id="PTHR30511">
    <property type="entry name" value="ALANINE RACEMASE"/>
    <property type="match status" value="1"/>
</dbReference>
<dbReference type="PROSITE" id="PS00395">
    <property type="entry name" value="ALANINE_RACEMASE"/>
    <property type="match status" value="1"/>
</dbReference>
<evidence type="ECO:0000259" key="12">
    <source>
        <dbReference type="SMART" id="SM01005"/>
    </source>
</evidence>
<dbReference type="AlphaFoldDB" id="A0A327WV06"/>
<dbReference type="InterPro" id="IPR011079">
    <property type="entry name" value="Ala_racemase_C"/>
</dbReference>
<name>A0A327WV06_9GAMM</name>
<dbReference type="InterPro" id="IPR000821">
    <property type="entry name" value="Ala_racemase"/>
</dbReference>
<dbReference type="PRINTS" id="PR00992">
    <property type="entry name" value="ALARACEMASE"/>
</dbReference>
<feature type="active site" description="Proton acceptor; specific for D-alanine" evidence="9">
    <location>
        <position position="34"/>
    </location>
</feature>
<comment type="pathway">
    <text evidence="8 9">Amino-acid biosynthesis; D-alanine biosynthesis; D-alanine from L-alanine: step 1/1.</text>
</comment>
<dbReference type="SMART" id="SM01005">
    <property type="entry name" value="Ala_racemase_C"/>
    <property type="match status" value="1"/>
</dbReference>
<sequence length="358" mass="38252">MRAAWANIHLDALAHNLAVLKQHAGGARILAILKANAYGHGLARIASELHGVDAIGVARLNEALALRNAGIVKPIVLLEGFFSADELPIFAASGLQPVIHSQYQLAQLEQAQGLAQPLRVWLKVDTGMHRLGVAPDQAVACYRRLQACANVQGEPILMSHFASADAPDAAQNNNQNRVLADIQRQLAAPVSFSNSAALLAKVAQHDDWFRPGLALYGVSPFAQHTGADYNLRAVMSLQASVISVRDVAAGEGVGYGAAWQTERDTKVGIIAIGYGDGYPRLAPAGTPVWINGRCYPLKGRVSMDMLSVDLGVDSQVQVGDTAQLWGEHLAVELIAEKVGTIAYELLCNVAHRVALEYN</sequence>
<evidence type="ECO:0000313" key="16">
    <source>
        <dbReference type="Proteomes" id="UP000287865"/>
    </source>
</evidence>
<dbReference type="EMBL" id="QLMD01000011">
    <property type="protein sequence ID" value="RAJ95285.1"/>
    <property type="molecule type" value="Genomic_DNA"/>
</dbReference>
<feature type="modified residue" description="N6-(pyridoxal phosphate)lysine" evidence="9 10">
    <location>
        <position position="34"/>
    </location>
</feature>
<dbReference type="GO" id="GO:0005829">
    <property type="term" value="C:cytosol"/>
    <property type="evidence" value="ECO:0007669"/>
    <property type="project" value="TreeGrafter"/>
</dbReference>
<feature type="binding site" evidence="9 11">
    <location>
        <position position="130"/>
    </location>
    <ligand>
        <name>substrate</name>
    </ligand>
</feature>
<dbReference type="FunFam" id="3.20.20.10:FF:000002">
    <property type="entry name" value="Alanine racemase"/>
    <property type="match status" value="1"/>
</dbReference>
<evidence type="ECO:0000256" key="3">
    <source>
        <dbReference type="ARBA" id="ARBA00004752"/>
    </source>
</evidence>
<proteinExistence type="inferred from homology"/>
<dbReference type="InterPro" id="IPR020622">
    <property type="entry name" value="Ala_racemase_pyridoxalP-BS"/>
</dbReference>
<feature type="domain" description="Alanine racemase C-terminal" evidence="12">
    <location>
        <begin position="234"/>
        <end position="358"/>
    </location>
</feature>
<feature type="binding site" evidence="9 11">
    <location>
        <position position="303"/>
    </location>
    <ligand>
        <name>substrate</name>
    </ligand>
</feature>
<dbReference type="Proteomes" id="UP000287865">
    <property type="component" value="Unassembled WGS sequence"/>
</dbReference>
<comment type="caution">
    <text evidence="13">The sequence shown here is derived from an EMBL/GenBank/DDBJ whole genome shotgun (WGS) entry which is preliminary data.</text>
</comment>
<gene>
    <name evidence="14" type="primary">alr</name>
    <name evidence="13" type="ORF">B0I24_11171</name>
    <name evidence="14" type="ORF">CWE07_11650</name>
</gene>
<dbReference type="InterPro" id="IPR001608">
    <property type="entry name" value="Ala_racemase_N"/>
</dbReference>
<evidence type="ECO:0000256" key="7">
    <source>
        <dbReference type="ARBA" id="ARBA00023235"/>
    </source>
</evidence>
<evidence type="ECO:0000313" key="13">
    <source>
        <dbReference type="EMBL" id="RAJ95285.1"/>
    </source>
</evidence>
<dbReference type="GO" id="GO:0030170">
    <property type="term" value="F:pyridoxal phosphate binding"/>
    <property type="evidence" value="ECO:0007669"/>
    <property type="project" value="UniProtKB-UniRule"/>
</dbReference>
<evidence type="ECO:0000256" key="5">
    <source>
        <dbReference type="ARBA" id="ARBA00013089"/>
    </source>
</evidence>
<evidence type="ECO:0000313" key="14">
    <source>
        <dbReference type="EMBL" id="RUO21021.1"/>
    </source>
</evidence>
<dbReference type="InterPro" id="IPR009006">
    <property type="entry name" value="Ala_racemase/Decarboxylase_C"/>
</dbReference>
<dbReference type="RefSeq" id="WP_111570000.1">
    <property type="nucleotide sequence ID" value="NZ_PIPK01000012.1"/>
</dbReference>
<dbReference type="SUPFAM" id="SSF51419">
    <property type="entry name" value="PLP-binding barrel"/>
    <property type="match status" value="1"/>
</dbReference>
<keyword evidence="6 9" id="KW-0663">Pyridoxal phosphate</keyword>
<dbReference type="HAMAP" id="MF_01201">
    <property type="entry name" value="Ala_racemase"/>
    <property type="match status" value="1"/>
</dbReference>
<comment type="cofactor">
    <cofactor evidence="2 9 10">
        <name>pyridoxal 5'-phosphate</name>
        <dbReference type="ChEBI" id="CHEBI:597326"/>
    </cofactor>
</comment>
<comment type="pathway">
    <text evidence="3">Cell wall biogenesis; peptidoglycan biosynthesis.</text>
</comment>
<reference evidence="14 16" key="1">
    <citation type="journal article" date="2018" name="Front. Microbiol.">
        <title>Genome-Based Analysis Reveals the Taxonomy and Diversity of the Family Idiomarinaceae.</title>
        <authorList>
            <person name="Liu Y."/>
            <person name="Lai Q."/>
            <person name="Shao Z."/>
        </authorList>
    </citation>
    <scope>NUCLEOTIDE SEQUENCE [LARGE SCALE GENOMIC DNA]</scope>
    <source>
        <strain evidence="14 16">CF12-14</strain>
    </source>
</reference>
<dbReference type="GO" id="GO:0008784">
    <property type="term" value="F:alanine racemase activity"/>
    <property type="evidence" value="ECO:0007669"/>
    <property type="project" value="UniProtKB-UniRule"/>
</dbReference>
<comment type="function">
    <text evidence="9">Catalyzes the interconversion of L-alanine and D-alanine. May also act on other amino acids.</text>
</comment>
<dbReference type="UniPathway" id="UPA00042">
    <property type="reaction ID" value="UER00497"/>
</dbReference>
<dbReference type="Gene3D" id="2.40.37.10">
    <property type="entry name" value="Lyase, Ornithine Decarboxylase, Chain A, domain 1"/>
    <property type="match status" value="1"/>
</dbReference>
<dbReference type="EMBL" id="PIPK01000012">
    <property type="protein sequence ID" value="RUO21021.1"/>
    <property type="molecule type" value="Genomic_DNA"/>
</dbReference>
<evidence type="ECO:0000256" key="2">
    <source>
        <dbReference type="ARBA" id="ARBA00001933"/>
    </source>
</evidence>
<organism evidence="13 15">
    <name type="scientific">Aliidiomarina maris</name>
    <dbReference type="NCBI Taxonomy" id="531312"/>
    <lineage>
        <taxon>Bacteria</taxon>
        <taxon>Pseudomonadati</taxon>
        <taxon>Pseudomonadota</taxon>
        <taxon>Gammaproteobacteria</taxon>
        <taxon>Alteromonadales</taxon>
        <taxon>Idiomarinaceae</taxon>
        <taxon>Aliidiomarina</taxon>
    </lineage>
</organism>
<dbReference type="SUPFAM" id="SSF50621">
    <property type="entry name" value="Alanine racemase C-terminal domain-like"/>
    <property type="match status" value="1"/>
</dbReference>
<dbReference type="Pfam" id="PF00842">
    <property type="entry name" value="Ala_racemase_C"/>
    <property type="match status" value="1"/>
</dbReference>
<dbReference type="GO" id="GO:0030632">
    <property type="term" value="P:D-alanine biosynthetic process"/>
    <property type="evidence" value="ECO:0007669"/>
    <property type="project" value="UniProtKB-UniRule"/>
</dbReference>
<dbReference type="Gene3D" id="3.20.20.10">
    <property type="entry name" value="Alanine racemase"/>
    <property type="match status" value="1"/>
</dbReference>
<evidence type="ECO:0000256" key="4">
    <source>
        <dbReference type="ARBA" id="ARBA00007880"/>
    </source>
</evidence>
<evidence type="ECO:0000256" key="8">
    <source>
        <dbReference type="ARBA" id="ARBA00037912"/>
    </source>
</evidence>
<evidence type="ECO:0000256" key="11">
    <source>
        <dbReference type="PIRSR" id="PIRSR600821-52"/>
    </source>
</evidence>
<comment type="similarity">
    <text evidence="4 9">Belongs to the alanine racemase family.</text>
</comment>
<evidence type="ECO:0000256" key="10">
    <source>
        <dbReference type="PIRSR" id="PIRSR600821-50"/>
    </source>
</evidence>
<keyword evidence="16" id="KW-1185">Reference proteome</keyword>